<evidence type="ECO:0000256" key="7">
    <source>
        <dbReference type="ARBA" id="ARBA00022824"/>
    </source>
</evidence>
<evidence type="ECO:0000256" key="6">
    <source>
        <dbReference type="ARBA" id="ARBA00022692"/>
    </source>
</evidence>
<protein>
    <recommendedName>
        <fullName evidence="4 11">Protein PBN1</fullName>
    </recommendedName>
</protein>
<evidence type="ECO:0000256" key="11">
    <source>
        <dbReference type="RuleBase" id="RU366056"/>
    </source>
</evidence>
<dbReference type="Pfam" id="PF08320">
    <property type="entry name" value="PIG-X"/>
    <property type="match status" value="1"/>
</dbReference>
<keyword evidence="8 11" id="KW-1133">Transmembrane helix</keyword>
<dbReference type="STRING" id="1262450.S3CQF0"/>
<feature type="transmembrane region" description="Helical" evidence="11">
    <location>
        <begin position="481"/>
        <end position="503"/>
    </location>
</feature>
<dbReference type="InterPro" id="IPR042322">
    <property type="entry name" value="Pbn1"/>
</dbReference>
<name>S3CQF0_OPHP1</name>
<dbReference type="GO" id="GO:0005789">
    <property type="term" value="C:endoplasmic reticulum membrane"/>
    <property type="evidence" value="ECO:0007669"/>
    <property type="project" value="UniProtKB-SubCell"/>
</dbReference>
<proteinExistence type="inferred from homology"/>
<gene>
    <name evidence="12" type="ORF">F503_04400</name>
</gene>
<keyword evidence="7 11" id="KW-0256">Endoplasmic reticulum</keyword>
<dbReference type="OrthoDB" id="5546453at2759"/>
<dbReference type="PANTHER" id="PTHR28533:SF1">
    <property type="entry name" value="PROTEIN PBN1"/>
    <property type="match status" value="1"/>
</dbReference>
<dbReference type="PANTHER" id="PTHR28533">
    <property type="entry name" value="PROTEIN PBN1"/>
    <property type="match status" value="1"/>
</dbReference>
<evidence type="ECO:0000256" key="8">
    <source>
        <dbReference type="ARBA" id="ARBA00022989"/>
    </source>
</evidence>
<evidence type="ECO:0000313" key="13">
    <source>
        <dbReference type="Proteomes" id="UP000016923"/>
    </source>
</evidence>
<dbReference type="GO" id="GO:0000030">
    <property type="term" value="F:mannosyltransferase activity"/>
    <property type="evidence" value="ECO:0007669"/>
    <property type="project" value="TreeGrafter"/>
</dbReference>
<dbReference type="GO" id="GO:1990529">
    <property type="term" value="C:glycosylphosphatidylinositol-mannosyltransferase I complex"/>
    <property type="evidence" value="ECO:0007669"/>
    <property type="project" value="TreeGrafter"/>
</dbReference>
<comment type="similarity">
    <text evidence="3 11">Belongs to the PIGX family.</text>
</comment>
<evidence type="ECO:0000256" key="3">
    <source>
        <dbReference type="ARBA" id="ARBA00010345"/>
    </source>
</evidence>
<comment type="pathway">
    <text evidence="2 11">Glycolipid biosynthesis; glycosylphosphatidylinositol-anchor biosynthesis.</text>
</comment>
<organism evidence="12 13">
    <name type="scientific">Ophiostoma piceae (strain UAMH 11346)</name>
    <name type="common">Sap stain fungus</name>
    <dbReference type="NCBI Taxonomy" id="1262450"/>
    <lineage>
        <taxon>Eukaryota</taxon>
        <taxon>Fungi</taxon>
        <taxon>Dikarya</taxon>
        <taxon>Ascomycota</taxon>
        <taxon>Pezizomycotina</taxon>
        <taxon>Sordariomycetes</taxon>
        <taxon>Sordariomycetidae</taxon>
        <taxon>Ophiostomatales</taxon>
        <taxon>Ophiostomataceae</taxon>
        <taxon>Ophiostoma</taxon>
    </lineage>
</organism>
<evidence type="ECO:0000313" key="12">
    <source>
        <dbReference type="EMBL" id="EPE08813.1"/>
    </source>
</evidence>
<dbReference type="EMBL" id="KE148148">
    <property type="protein sequence ID" value="EPE08813.1"/>
    <property type="molecule type" value="Genomic_DNA"/>
</dbReference>
<keyword evidence="10" id="KW-0325">Glycoprotein</keyword>
<evidence type="ECO:0000256" key="9">
    <source>
        <dbReference type="ARBA" id="ARBA00023136"/>
    </source>
</evidence>
<comment type="function">
    <text evidence="11">Required for proper folding and/or the stability of a subset of proteins in the endoplasmic reticulum. Component of glycosylphosphatidylinositol-mannosyltransferase 1 which transfers the first of the 4 mannoses in the GPI-anchor precursors during GPI-anchor biosynthesis. Probably acts by stabilizing the mannosyltransferase GPI14.</text>
</comment>
<evidence type="ECO:0000256" key="2">
    <source>
        <dbReference type="ARBA" id="ARBA00004687"/>
    </source>
</evidence>
<dbReference type="eggNOG" id="ENOG502QS8N">
    <property type="taxonomic scope" value="Eukaryota"/>
</dbReference>
<dbReference type="GO" id="GO:0006506">
    <property type="term" value="P:GPI anchor biosynthetic process"/>
    <property type="evidence" value="ECO:0007669"/>
    <property type="project" value="UniProtKB-UniPathway"/>
</dbReference>
<dbReference type="Proteomes" id="UP000016923">
    <property type="component" value="Unassembled WGS sequence"/>
</dbReference>
<keyword evidence="13" id="KW-1185">Reference proteome</keyword>
<dbReference type="InterPro" id="IPR013233">
    <property type="entry name" value="PIG-X/PBN1"/>
</dbReference>
<dbReference type="UniPathway" id="UPA00196"/>
<dbReference type="SMART" id="SM00780">
    <property type="entry name" value="PIG-X"/>
    <property type="match status" value="1"/>
</dbReference>
<keyword evidence="9 11" id="KW-0472">Membrane</keyword>
<keyword evidence="6 11" id="KW-0812">Transmembrane</keyword>
<evidence type="ECO:0000256" key="4">
    <source>
        <dbReference type="ARBA" id="ARBA00020410"/>
    </source>
</evidence>
<reference evidence="12 13" key="1">
    <citation type="journal article" date="2013" name="BMC Genomics">
        <title>The genome and transcriptome of the pine saprophyte Ophiostoma piceae, and a comparison with the bark beetle-associated pine pathogen Grosmannia clavigera.</title>
        <authorList>
            <person name="Haridas S."/>
            <person name="Wang Y."/>
            <person name="Lim L."/>
            <person name="Massoumi Alamouti S."/>
            <person name="Jackman S."/>
            <person name="Docking R."/>
            <person name="Robertson G."/>
            <person name="Birol I."/>
            <person name="Bohlmann J."/>
            <person name="Breuil C."/>
        </authorList>
    </citation>
    <scope>NUCLEOTIDE SEQUENCE [LARGE SCALE GENOMIC DNA]</scope>
    <source>
        <strain evidence="12 13">UAMH 11346</strain>
    </source>
</reference>
<evidence type="ECO:0000256" key="5">
    <source>
        <dbReference type="ARBA" id="ARBA00022502"/>
    </source>
</evidence>
<dbReference type="HOGENOM" id="CLU_030047_0_0_1"/>
<evidence type="ECO:0000256" key="1">
    <source>
        <dbReference type="ARBA" id="ARBA00004643"/>
    </source>
</evidence>
<dbReference type="VEuPathDB" id="FungiDB:F503_04400"/>
<sequence>MRQRTTFFLQPENPLDPALLTVTPERVTGPAIDAQREDRLTLGLEELPLPLARVLTGDVKEFYVRWVAPTGAGEVVSPLLSRLSPGLHVFYTLSAGSTDKKANVVCTTLRELFGKDIDCKSTAESATYFGDGHSPQTTDYHFYSPLDDISSFIEYVKTDGCETKGNTGLCTLAASPLGNVRELDLTYDIYSRLLKLTAQWPFTDNLPLSVPSVQGSRVEVGIMGADAPPTIGPYEIGMSGHLVVLGQDGRAKPVMFAFPSRHREAPKGASFSVTFAEPTGLHPTLQLHIAQGALPPRVGDDDDTLCKLHTYLTLPRHIFADRYQMDDELFLASKNLAALVHMTQPVDLEAPDYAVDAWGSAALVELAPPSPSGSLSAQSEWTAEIPLHLRYLLPAEGGYQSVDLPYPAVFWACETSKDASLASNPFDRAHIGYDTLFSPDTEFWHLKPLPPSSPATATTQRLIVPVRVPVLDSSKSQYVNVGTSAVILLGFTWVLWKIALVYLRTGHGKTGPKDAAKPTKKTQ</sequence>
<evidence type="ECO:0000256" key="10">
    <source>
        <dbReference type="ARBA" id="ARBA00023180"/>
    </source>
</evidence>
<keyword evidence="5 11" id="KW-0337">GPI-anchor biosynthesis</keyword>
<dbReference type="OMA" id="HELHIRW"/>
<dbReference type="AlphaFoldDB" id="S3CQF0"/>
<accession>S3CQF0</accession>
<comment type="subcellular location">
    <subcellularLocation>
        <location evidence="11">Endoplasmic reticulum membrane</location>
        <topology evidence="11">Single-pass membrane protein</topology>
    </subcellularLocation>
    <subcellularLocation>
        <location evidence="1">Endoplasmic reticulum membrane</location>
        <topology evidence="1">Single-pass type III membrane protein</topology>
    </subcellularLocation>
</comment>